<sequence>MTNTNGNRGLWLASFEEPARIIDLPTPTATPGSVVVEILATFIVPYTNAIHAGKLPLLNLHLPLVPHPTSIARVYSVGPDTIRLTKGDLVFVDATVRARDDPNVVIMQGHHGGEGKQGARLMQGEWRDGSLQRYQKVPLENCYSLDEQRLFGKLNYDAADLAAIPLYQVAAGAILEAKTIQAAETVIIGPSGGSFGGAAVELALAIGANVIALGRNESKLEEMKRALGSPPQFDYVVMSGDSEKDTAAILERTPNRAGAEVYNDWTPGNMAEPPYLQAGLRSLKTGGTAVLSGGASQNGQIPYAYMVHKNLTVSGKWMSSPQTLQHVITLITQGVLRIGRNGGAKVAVYNLDDHHEAFNNAEKTGGWRDYTIITPNTSK</sequence>
<dbReference type="Gene3D" id="3.90.180.10">
    <property type="entry name" value="Medium-chain alcohol dehydrogenases, catalytic domain"/>
    <property type="match status" value="1"/>
</dbReference>
<dbReference type="GeneID" id="70131314"/>
<proteinExistence type="inferred from homology"/>
<dbReference type="PANTHER" id="PTHR43350">
    <property type="entry name" value="NAD-DEPENDENT ALCOHOL DEHYDROGENASE"/>
    <property type="match status" value="1"/>
</dbReference>
<comment type="cofactor">
    <cofactor evidence="1">
        <name>Zn(2+)</name>
        <dbReference type="ChEBI" id="CHEBI:29105"/>
    </cofactor>
</comment>
<keyword evidence="5" id="KW-0560">Oxidoreductase</keyword>
<accession>A0A9P8UN08</accession>
<gene>
    <name evidence="7" type="ORF">BKA67DRAFT_559800</name>
</gene>
<organism evidence="7 8">
    <name type="scientific">Truncatella angustata</name>
    <dbReference type="NCBI Taxonomy" id="152316"/>
    <lineage>
        <taxon>Eukaryota</taxon>
        <taxon>Fungi</taxon>
        <taxon>Dikarya</taxon>
        <taxon>Ascomycota</taxon>
        <taxon>Pezizomycotina</taxon>
        <taxon>Sordariomycetes</taxon>
        <taxon>Xylariomycetidae</taxon>
        <taxon>Amphisphaeriales</taxon>
        <taxon>Sporocadaceae</taxon>
        <taxon>Truncatella</taxon>
    </lineage>
</organism>
<dbReference type="InterPro" id="IPR011032">
    <property type="entry name" value="GroES-like_sf"/>
</dbReference>
<keyword evidence="3" id="KW-0479">Metal-binding</keyword>
<keyword evidence="8" id="KW-1185">Reference proteome</keyword>
<evidence type="ECO:0000256" key="3">
    <source>
        <dbReference type="ARBA" id="ARBA00022723"/>
    </source>
</evidence>
<dbReference type="InterPro" id="IPR013149">
    <property type="entry name" value="ADH-like_C"/>
</dbReference>
<evidence type="ECO:0000313" key="8">
    <source>
        <dbReference type="Proteomes" id="UP000758603"/>
    </source>
</evidence>
<evidence type="ECO:0000256" key="2">
    <source>
        <dbReference type="ARBA" id="ARBA00008072"/>
    </source>
</evidence>
<comment type="similarity">
    <text evidence="2">Belongs to the zinc-containing alcohol dehydrogenase family.</text>
</comment>
<evidence type="ECO:0000259" key="6">
    <source>
        <dbReference type="Pfam" id="PF00107"/>
    </source>
</evidence>
<feature type="domain" description="Alcohol dehydrogenase-like C-terminal" evidence="6">
    <location>
        <begin position="196"/>
        <end position="332"/>
    </location>
</feature>
<dbReference type="Proteomes" id="UP000758603">
    <property type="component" value="Unassembled WGS sequence"/>
</dbReference>
<protein>
    <recommendedName>
        <fullName evidence="6">Alcohol dehydrogenase-like C-terminal domain-containing protein</fullName>
    </recommendedName>
</protein>
<dbReference type="EMBL" id="JAGPXC010000003">
    <property type="protein sequence ID" value="KAH6655203.1"/>
    <property type="molecule type" value="Genomic_DNA"/>
</dbReference>
<dbReference type="OrthoDB" id="5407715at2759"/>
<dbReference type="CDD" id="cd05188">
    <property type="entry name" value="MDR"/>
    <property type="match status" value="1"/>
</dbReference>
<reference evidence="7" key="1">
    <citation type="journal article" date="2021" name="Nat. Commun.">
        <title>Genetic determinants of endophytism in the Arabidopsis root mycobiome.</title>
        <authorList>
            <person name="Mesny F."/>
            <person name="Miyauchi S."/>
            <person name="Thiergart T."/>
            <person name="Pickel B."/>
            <person name="Atanasova L."/>
            <person name="Karlsson M."/>
            <person name="Huettel B."/>
            <person name="Barry K.W."/>
            <person name="Haridas S."/>
            <person name="Chen C."/>
            <person name="Bauer D."/>
            <person name="Andreopoulos W."/>
            <person name="Pangilinan J."/>
            <person name="LaButti K."/>
            <person name="Riley R."/>
            <person name="Lipzen A."/>
            <person name="Clum A."/>
            <person name="Drula E."/>
            <person name="Henrissat B."/>
            <person name="Kohler A."/>
            <person name="Grigoriev I.V."/>
            <person name="Martin F.M."/>
            <person name="Hacquard S."/>
        </authorList>
    </citation>
    <scope>NUCLEOTIDE SEQUENCE</scope>
    <source>
        <strain evidence="7">MPI-SDFR-AT-0073</strain>
    </source>
</reference>
<dbReference type="SUPFAM" id="SSF50129">
    <property type="entry name" value="GroES-like"/>
    <property type="match status" value="1"/>
</dbReference>
<evidence type="ECO:0000256" key="4">
    <source>
        <dbReference type="ARBA" id="ARBA00022833"/>
    </source>
</evidence>
<dbReference type="PANTHER" id="PTHR43350:SF17">
    <property type="entry name" value="NAD-DEPENDENT ALCOHOL DEHYDROGENASE"/>
    <property type="match status" value="1"/>
</dbReference>
<dbReference type="AlphaFoldDB" id="A0A9P8UN08"/>
<dbReference type="RefSeq" id="XP_045959468.1">
    <property type="nucleotide sequence ID" value="XM_046102422.1"/>
</dbReference>
<dbReference type="Pfam" id="PF00107">
    <property type="entry name" value="ADH_zinc_N"/>
    <property type="match status" value="1"/>
</dbReference>
<dbReference type="GO" id="GO:0016491">
    <property type="term" value="F:oxidoreductase activity"/>
    <property type="evidence" value="ECO:0007669"/>
    <property type="project" value="UniProtKB-KW"/>
</dbReference>
<keyword evidence="4" id="KW-0862">Zinc</keyword>
<evidence type="ECO:0000256" key="5">
    <source>
        <dbReference type="ARBA" id="ARBA00023002"/>
    </source>
</evidence>
<dbReference type="InterPro" id="IPR036291">
    <property type="entry name" value="NAD(P)-bd_dom_sf"/>
</dbReference>
<dbReference type="SUPFAM" id="SSF51735">
    <property type="entry name" value="NAD(P)-binding Rossmann-fold domains"/>
    <property type="match status" value="1"/>
</dbReference>
<dbReference type="Gene3D" id="3.40.50.720">
    <property type="entry name" value="NAD(P)-binding Rossmann-like Domain"/>
    <property type="match status" value="1"/>
</dbReference>
<dbReference type="GO" id="GO:0046872">
    <property type="term" value="F:metal ion binding"/>
    <property type="evidence" value="ECO:0007669"/>
    <property type="project" value="UniProtKB-KW"/>
</dbReference>
<evidence type="ECO:0000313" key="7">
    <source>
        <dbReference type="EMBL" id="KAH6655203.1"/>
    </source>
</evidence>
<comment type="caution">
    <text evidence="7">The sequence shown here is derived from an EMBL/GenBank/DDBJ whole genome shotgun (WGS) entry which is preliminary data.</text>
</comment>
<name>A0A9P8UN08_9PEZI</name>
<evidence type="ECO:0000256" key="1">
    <source>
        <dbReference type="ARBA" id="ARBA00001947"/>
    </source>
</evidence>